<evidence type="ECO:0000256" key="3">
    <source>
        <dbReference type="ARBA" id="ARBA00022801"/>
    </source>
</evidence>
<feature type="signal peptide" evidence="5">
    <location>
        <begin position="1"/>
        <end position="27"/>
    </location>
</feature>
<feature type="chain" id="PRO_5045918343" evidence="5">
    <location>
        <begin position="28"/>
        <end position="794"/>
    </location>
</feature>
<comment type="caution">
    <text evidence="6">The sequence shown here is derived from an EMBL/GenBank/DDBJ whole genome shotgun (WGS) entry which is preliminary data.</text>
</comment>
<name>A0ABR9LEC2_9PSEU</name>
<dbReference type="Gene3D" id="1.10.439.10">
    <property type="entry name" value="Penicillin Amidohydrolase, domain 1"/>
    <property type="match status" value="1"/>
</dbReference>
<dbReference type="GO" id="GO:0016787">
    <property type="term" value="F:hydrolase activity"/>
    <property type="evidence" value="ECO:0007669"/>
    <property type="project" value="UniProtKB-KW"/>
</dbReference>
<dbReference type="InterPro" id="IPR029055">
    <property type="entry name" value="Ntn_hydrolases_N"/>
</dbReference>
<evidence type="ECO:0000256" key="5">
    <source>
        <dbReference type="SAM" id="SignalP"/>
    </source>
</evidence>
<keyword evidence="3 6" id="KW-0378">Hydrolase</keyword>
<dbReference type="InterPro" id="IPR023343">
    <property type="entry name" value="Penicillin_amidase_dom1"/>
</dbReference>
<gene>
    <name evidence="6" type="ORF">H4W30_006074</name>
</gene>
<dbReference type="InterPro" id="IPR043147">
    <property type="entry name" value="Penicillin_amidase_A-knob"/>
</dbReference>
<proteinExistence type="inferred from homology"/>
<evidence type="ECO:0000313" key="7">
    <source>
        <dbReference type="Proteomes" id="UP000656548"/>
    </source>
</evidence>
<dbReference type="Gene3D" id="2.30.120.10">
    <property type="match status" value="1"/>
</dbReference>
<evidence type="ECO:0000256" key="1">
    <source>
        <dbReference type="ARBA" id="ARBA00006586"/>
    </source>
</evidence>
<dbReference type="InterPro" id="IPR002692">
    <property type="entry name" value="S45"/>
</dbReference>
<protein>
    <submittedName>
        <fullName evidence="6">Acyl-homoserine-lactone acylase</fullName>
        <ecNumber evidence="6">3.5.1.97</ecNumber>
    </submittedName>
</protein>
<dbReference type="Pfam" id="PF01804">
    <property type="entry name" value="Penicil_amidase"/>
    <property type="match status" value="1"/>
</dbReference>
<dbReference type="Gene3D" id="3.60.20.10">
    <property type="entry name" value="Glutamine Phosphoribosylpyrophosphate, subunit 1, domain 1"/>
    <property type="match status" value="1"/>
</dbReference>
<dbReference type="SUPFAM" id="SSF56235">
    <property type="entry name" value="N-terminal nucleophile aminohydrolases (Ntn hydrolases)"/>
    <property type="match status" value="1"/>
</dbReference>
<keyword evidence="4" id="KW-0865">Zymogen</keyword>
<keyword evidence="2 5" id="KW-0732">Signal</keyword>
<reference evidence="6 7" key="1">
    <citation type="submission" date="2020-10" db="EMBL/GenBank/DDBJ databases">
        <title>Sequencing the genomes of 1000 actinobacteria strains.</title>
        <authorList>
            <person name="Klenk H.-P."/>
        </authorList>
    </citation>
    <scope>NUCLEOTIDE SEQUENCE [LARGE SCALE GENOMIC DNA]</scope>
    <source>
        <strain evidence="6 7">DSM 46661</strain>
    </source>
</reference>
<dbReference type="InterPro" id="IPR043146">
    <property type="entry name" value="Penicillin_amidase_N_B-knob"/>
</dbReference>
<dbReference type="Gene3D" id="1.10.1400.10">
    <property type="match status" value="1"/>
</dbReference>
<dbReference type="PANTHER" id="PTHR34218:SF3">
    <property type="entry name" value="ACYL-HOMOSERINE LACTONE ACYLASE PVDQ"/>
    <property type="match status" value="1"/>
</dbReference>
<evidence type="ECO:0000256" key="4">
    <source>
        <dbReference type="ARBA" id="ARBA00023145"/>
    </source>
</evidence>
<dbReference type="EMBL" id="JADBEJ010000005">
    <property type="protein sequence ID" value="MBE1579014.1"/>
    <property type="molecule type" value="Genomic_DNA"/>
</dbReference>
<organism evidence="6 7">
    <name type="scientific">Amycolatopsis roodepoortensis</name>
    <dbReference type="NCBI Taxonomy" id="700274"/>
    <lineage>
        <taxon>Bacteria</taxon>
        <taxon>Bacillati</taxon>
        <taxon>Actinomycetota</taxon>
        <taxon>Actinomycetes</taxon>
        <taxon>Pseudonocardiales</taxon>
        <taxon>Pseudonocardiaceae</taxon>
        <taxon>Amycolatopsis</taxon>
    </lineage>
</organism>
<comment type="similarity">
    <text evidence="1">Belongs to the peptidase S45 family.</text>
</comment>
<evidence type="ECO:0000256" key="2">
    <source>
        <dbReference type="ARBA" id="ARBA00022729"/>
    </source>
</evidence>
<dbReference type="EC" id="3.5.1.97" evidence="6"/>
<dbReference type="PANTHER" id="PTHR34218">
    <property type="entry name" value="PEPTIDASE S45 PENICILLIN AMIDASE"/>
    <property type="match status" value="1"/>
</dbReference>
<accession>A0ABR9LEC2</accession>
<keyword evidence="7" id="KW-1185">Reference proteome</keyword>
<dbReference type="RefSeq" id="WP_192745851.1">
    <property type="nucleotide sequence ID" value="NZ_JADBEJ010000005.1"/>
</dbReference>
<sequence>MRRFQRGLVLLTAALAVSSVTTGVSSADELGRSRAVIRYTEYGIPHIAAKDFDGLGYGYGFAAAKDNICELANTYLTVSARRSAYLGAGGQGNPAMSEAENNLDSDLHFQRINDSGVVERLLARPAPHGPRTEVRELAAGYVAGYNAYLKQTGVQRITDPVCRGADWVRPITELDFYRHFYAVTSVAGQGLLASDLVRTQPPSTKDASVAGPESAPKIADGLRRTMKTGELGSNGIAVGGDGTKSGGGLLLGNPHYPWQGGRRFWQSQLTIPGRFDVAGGSLLGLPIPQIGHNADVAWTHTVSTAITFGLFEVPLSPGDPTTYLVDGKPEKMTAQEVKVEVREPSGERRQVARTFYGTRYGQVLGSAFGVPTPWTAKSAHALRDGNAGNLRGLNTWFELAGARGTTDVANALARTQGVPWVNTIATDRAGNALYSDIQVVPHVTDERAADCGTALGRALFPGTGLSILDGSKSSCDWGSDPGSLEPGLFAPSRLPLQQRRDYELNANDSAWLSNARAPIAPLPRIVGSTGTQRSDRTREALIATEEGLAGKGFTPSSMKDMLYRDRSRTAELASADTAEMCAAFPGGQAPSSSGPVPVGNACATLASWDRTFRLDSRGALFFERFVDRIGGLRGIWQVPFDPNRPVTTPNTLATGNPDVQKAFGDTLAEFRANGIPVDGRLGDHQTVTRAGQRIPIHGGPGDLGVLNVITAQWDPAKGNHEVGHGSSYVQVVGFSGKAACPDVSTIMTYSQSTDVTSPHFADQTRLYSRGGWVRGRFCAADIARSPELRVVRLR</sequence>
<evidence type="ECO:0000313" key="6">
    <source>
        <dbReference type="EMBL" id="MBE1579014.1"/>
    </source>
</evidence>
<dbReference type="Proteomes" id="UP000656548">
    <property type="component" value="Unassembled WGS sequence"/>
</dbReference>